<organism evidence="1 2">
    <name type="scientific">Saccoglossus kowalevskii</name>
    <name type="common">Acorn worm</name>
    <dbReference type="NCBI Taxonomy" id="10224"/>
    <lineage>
        <taxon>Eukaryota</taxon>
        <taxon>Metazoa</taxon>
        <taxon>Hemichordata</taxon>
        <taxon>Enteropneusta</taxon>
        <taxon>Harrimaniidae</taxon>
        <taxon>Saccoglossus</taxon>
    </lineage>
</organism>
<evidence type="ECO:0000313" key="2">
    <source>
        <dbReference type="RefSeq" id="XP_006817689.1"/>
    </source>
</evidence>
<dbReference type="Proteomes" id="UP000694865">
    <property type="component" value="Unplaced"/>
</dbReference>
<reference evidence="2" key="1">
    <citation type="submission" date="2025-08" db="UniProtKB">
        <authorList>
            <consortium name="RefSeq"/>
        </authorList>
    </citation>
    <scope>IDENTIFICATION</scope>
    <source>
        <tissue evidence="2">Testes</tissue>
    </source>
</reference>
<gene>
    <name evidence="2" type="primary">LOC102803892</name>
</gene>
<accession>A0ABM0MCE8</accession>
<dbReference type="GeneID" id="102803892"/>
<dbReference type="PANTHER" id="PTHR31635">
    <property type="entry name" value="REVERSE TRANSCRIPTASE DOMAIN-CONTAINING PROTEIN-RELATED"/>
    <property type="match status" value="1"/>
</dbReference>
<evidence type="ECO:0000313" key="1">
    <source>
        <dbReference type="Proteomes" id="UP000694865"/>
    </source>
</evidence>
<sequence>MAWNKTPGNDGILVEFYVQFWPLVGELLTASLNFGYKLGVLSNSQKQSVISLIEKKAEIQNLLRIGGSYCLYMLMQRLGLSVSQRDWDIINDIQGAFVAGRDISDCIRLIEKMLWFADENKIPGMLIAVDFQKALDMLEWDSLMECLEAFQFGHIFQK</sequence>
<dbReference type="PANTHER" id="PTHR31635:SF196">
    <property type="entry name" value="REVERSE TRANSCRIPTASE DOMAIN-CONTAINING PROTEIN-RELATED"/>
    <property type="match status" value="1"/>
</dbReference>
<protein>
    <submittedName>
        <fullName evidence="2">Uncharacterized protein LOC102803892</fullName>
    </submittedName>
</protein>
<keyword evidence="1" id="KW-1185">Reference proteome</keyword>
<dbReference type="RefSeq" id="XP_006817689.1">
    <property type="nucleotide sequence ID" value="XM_006817626.1"/>
</dbReference>
<proteinExistence type="predicted"/>
<name>A0ABM0MCE8_SACKO</name>